<evidence type="ECO:0000256" key="2">
    <source>
        <dbReference type="ARBA" id="ARBA00022737"/>
    </source>
</evidence>
<keyword evidence="1" id="KW-0479">Metal-binding</keyword>
<organism evidence="5 6">
    <name type="scientific">Paramecium octaurelia</name>
    <dbReference type="NCBI Taxonomy" id="43137"/>
    <lineage>
        <taxon>Eukaryota</taxon>
        <taxon>Sar</taxon>
        <taxon>Alveolata</taxon>
        <taxon>Ciliophora</taxon>
        <taxon>Intramacronucleata</taxon>
        <taxon>Oligohymenophorea</taxon>
        <taxon>Peniculida</taxon>
        <taxon>Parameciidae</taxon>
        <taxon>Paramecium</taxon>
    </lineage>
</organism>
<dbReference type="FunFam" id="1.10.238.10:FF:000003">
    <property type="entry name" value="Calmodulin A"/>
    <property type="match status" value="1"/>
</dbReference>
<feature type="domain" description="EF-hand" evidence="4">
    <location>
        <begin position="4"/>
        <end position="39"/>
    </location>
</feature>
<dbReference type="GO" id="GO:0005509">
    <property type="term" value="F:calcium ion binding"/>
    <property type="evidence" value="ECO:0007669"/>
    <property type="project" value="InterPro"/>
</dbReference>
<dbReference type="PROSITE" id="PS00018">
    <property type="entry name" value="EF_HAND_1"/>
    <property type="match status" value="2"/>
</dbReference>
<accession>A0A8S1Y809</accession>
<dbReference type="InterPro" id="IPR039647">
    <property type="entry name" value="EF_hand_pair_protein_CML-like"/>
</dbReference>
<keyword evidence="6" id="KW-1185">Reference proteome</keyword>
<dbReference type="EMBL" id="CAJJDP010000150">
    <property type="protein sequence ID" value="CAD8209721.1"/>
    <property type="molecule type" value="Genomic_DNA"/>
</dbReference>
<dbReference type="Proteomes" id="UP000683925">
    <property type="component" value="Unassembled WGS sequence"/>
</dbReference>
<sequence>MINQTKTQLFEVFKKFDKDGNGYVESNELIEISRQMNEEITQDDVDRLMKVVDSNGDGKISFEEFWNWWQFGKNEKLEKLVFMKLKLMNMLKSINSEFTRFGVSLEQKYEPKLDHHYWAINYGDFQSHFKFNVKFKYRGSGVQEDIQQEVGVPQSESLQIVFIFRAIKPALAKEKLEQLWNEYKDNLREKQDQFLLPIIEGSLNIEFQERKDSVAIVINVSHPLIDMTFESGYLPYCQKLGQDVELSLEFLFGIKNGITKLMKKDQIFIKYLLEGFIMEFKAAFNSDLGKKLAGVIIASIGQQAAKKLVQQKGRRLQEEILWPMLFKSSKFHLQFKNMEDVNQFLKSLGLSDLADDQPTARQLIDELKGDFKLQQIKNPKSDLYFVYRLLSVLAEYFIAQGTININIPFAYLNVSFNFEGLKEVFDAVFDHDKQKQQKII</sequence>
<dbReference type="PANTHER" id="PTHR10891">
    <property type="entry name" value="EF-HAND CALCIUM-BINDING DOMAIN CONTAINING PROTEIN"/>
    <property type="match status" value="1"/>
</dbReference>
<evidence type="ECO:0000256" key="3">
    <source>
        <dbReference type="ARBA" id="ARBA00022837"/>
    </source>
</evidence>
<dbReference type="SMART" id="SM00054">
    <property type="entry name" value="EFh"/>
    <property type="match status" value="2"/>
</dbReference>
<evidence type="ECO:0000256" key="1">
    <source>
        <dbReference type="ARBA" id="ARBA00022723"/>
    </source>
</evidence>
<comment type="caution">
    <text evidence="5">The sequence shown here is derived from an EMBL/GenBank/DDBJ whole genome shotgun (WGS) entry which is preliminary data.</text>
</comment>
<evidence type="ECO:0000313" key="5">
    <source>
        <dbReference type="EMBL" id="CAD8209721.1"/>
    </source>
</evidence>
<dbReference type="Pfam" id="PF13499">
    <property type="entry name" value="EF-hand_7"/>
    <property type="match status" value="1"/>
</dbReference>
<dbReference type="PROSITE" id="PS50222">
    <property type="entry name" value="EF_HAND_2"/>
    <property type="match status" value="2"/>
</dbReference>
<dbReference type="CDD" id="cd00051">
    <property type="entry name" value="EFh"/>
    <property type="match status" value="1"/>
</dbReference>
<keyword evidence="3" id="KW-0106">Calcium</keyword>
<evidence type="ECO:0000259" key="4">
    <source>
        <dbReference type="PROSITE" id="PS50222"/>
    </source>
</evidence>
<reference evidence="5" key="1">
    <citation type="submission" date="2021-01" db="EMBL/GenBank/DDBJ databases">
        <authorList>
            <consortium name="Genoscope - CEA"/>
            <person name="William W."/>
        </authorList>
    </citation>
    <scope>NUCLEOTIDE SEQUENCE</scope>
</reference>
<feature type="domain" description="EF-hand" evidence="4">
    <location>
        <begin position="40"/>
        <end position="75"/>
    </location>
</feature>
<gene>
    <name evidence="5" type="ORF">POCTA_138.1.T1480060</name>
</gene>
<dbReference type="OMA" id="INYGDFQ"/>
<dbReference type="InterPro" id="IPR002048">
    <property type="entry name" value="EF_hand_dom"/>
</dbReference>
<proteinExistence type="predicted"/>
<dbReference type="OrthoDB" id="293868at2759"/>
<protein>
    <recommendedName>
        <fullName evidence="4">EF-hand domain-containing protein</fullName>
    </recommendedName>
</protein>
<evidence type="ECO:0000313" key="6">
    <source>
        <dbReference type="Proteomes" id="UP000683925"/>
    </source>
</evidence>
<dbReference type="AlphaFoldDB" id="A0A8S1Y809"/>
<dbReference type="InterPro" id="IPR018247">
    <property type="entry name" value="EF_Hand_1_Ca_BS"/>
</dbReference>
<name>A0A8S1Y809_PAROT</name>
<keyword evidence="2" id="KW-0677">Repeat</keyword>